<dbReference type="InterPro" id="IPR027417">
    <property type="entry name" value="P-loop_NTPase"/>
</dbReference>
<evidence type="ECO:0000313" key="3">
    <source>
        <dbReference type="Proteomes" id="UP000048949"/>
    </source>
</evidence>
<protein>
    <submittedName>
        <fullName evidence="2">HPr kinase/phosphorylase</fullName>
        <ecNumber evidence="2">2.7.11.-</ecNumber>
    </submittedName>
</protein>
<dbReference type="Pfam" id="PF07475">
    <property type="entry name" value="Hpr_kinase_C"/>
    <property type="match status" value="1"/>
</dbReference>
<dbReference type="GO" id="GO:0006109">
    <property type="term" value="P:regulation of carbohydrate metabolic process"/>
    <property type="evidence" value="ECO:0007669"/>
    <property type="project" value="InterPro"/>
</dbReference>
<evidence type="ECO:0000313" key="2">
    <source>
        <dbReference type="EMBL" id="CRK74915.1"/>
    </source>
</evidence>
<feature type="domain" description="HPr kinase/phosphorylase C-terminal" evidence="1">
    <location>
        <begin position="11"/>
        <end position="83"/>
    </location>
</feature>
<dbReference type="SUPFAM" id="SSF53795">
    <property type="entry name" value="PEP carboxykinase-like"/>
    <property type="match status" value="1"/>
</dbReference>
<organism evidence="2 3">
    <name type="scientific">Nereida ignava</name>
    <dbReference type="NCBI Taxonomy" id="282199"/>
    <lineage>
        <taxon>Bacteria</taxon>
        <taxon>Pseudomonadati</taxon>
        <taxon>Pseudomonadota</taxon>
        <taxon>Alphaproteobacteria</taxon>
        <taxon>Rhodobacterales</taxon>
        <taxon>Roseobacteraceae</taxon>
        <taxon>Nereida</taxon>
    </lineage>
</organism>
<dbReference type="GO" id="GO:0005524">
    <property type="term" value="F:ATP binding"/>
    <property type="evidence" value="ECO:0007669"/>
    <property type="project" value="InterPro"/>
</dbReference>
<sequence length="152" mass="15585">MACYGLGMDLIHATTVAVDGRALMIMGAAGRGKSALGLRMMALGAQLVADDQTALHNVDGALMATAAPNISGLIEARGIGVLRANPVAQAQVMAVVDLDQAPPPDAKAPTRLPAPSYTEFLGLKCRALPAVVANYAPAAYLQFLKCGIADDV</sequence>
<dbReference type="InterPro" id="IPR011104">
    <property type="entry name" value="Hpr_kin/Pase_C"/>
</dbReference>
<dbReference type="Gene3D" id="3.40.50.300">
    <property type="entry name" value="P-loop containing nucleotide triphosphate hydrolases"/>
    <property type="match status" value="1"/>
</dbReference>
<dbReference type="AlphaFoldDB" id="A0A0U1NJP2"/>
<keyword evidence="3" id="KW-1185">Reference proteome</keyword>
<dbReference type="EMBL" id="CVQV01000005">
    <property type="protein sequence ID" value="CRK74915.1"/>
    <property type="molecule type" value="Genomic_DNA"/>
</dbReference>
<dbReference type="STRING" id="282199.GCA_001049735_00955"/>
<evidence type="ECO:0000259" key="1">
    <source>
        <dbReference type="Pfam" id="PF07475"/>
    </source>
</evidence>
<reference evidence="2 3" key="1">
    <citation type="submission" date="2015-04" db="EMBL/GenBank/DDBJ databases">
        <authorList>
            <person name="Syromyatnikov M.Y."/>
            <person name="Popov V.N."/>
        </authorList>
    </citation>
    <scope>NUCLEOTIDE SEQUENCE [LARGE SCALE GENOMIC DNA]</scope>
    <source>
        <strain evidence="2 3">CECT 5292</strain>
    </source>
</reference>
<dbReference type="Proteomes" id="UP000048949">
    <property type="component" value="Unassembled WGS sequence"/>
</dbReference>
<dbReference type="EC" id="2.7.11.-" evidence="2"/>
<dbReference type="GO" id="GO:0000155">
    <property type="term" value="F:phosphorelay sensor kinase activity"/>
    <property type="evidence" value="ECO:0007669"/>
    <property type="project" value="InterPro"/>
</dbReference>
<keyword evidence="2" id="KW-0418">Kinase</keyword>
<gene>
    <name evidence="2" type="primary">hprK</name>
    <name evidence="2" type="ORF">NIG5292_00956</name>
</gene>
<keyword evidence="2" id="KW-0808">Transferase</keyword>
<proteinExistence type="predicted"/>
<accession>A0A0U1NJP2</accession>
<name>A0A0U1NJP2_9RHOB</name>